<dbReference type="PANTHER" id="PTHR15326">
    <property type="entry name" value="SPERMATOGENESIS-ASSOCIATED PROTEIN 2/TAMOZHENNIC"/>
    <property type="match status" value="1"/>
</dbReference>
<evidence type="ECO:0000259" key="3">
    <source>
        <dbReference type="Pfam" id="PF21388"/>
    </source>
</evidence>
<dbReference type="KEGG" id="bspl:114857625"/>
<evidence type="ECO:0000256" key="2">
    <source>
        <dbReference type="SAM" id="MobiDB-lite"/>
    </source>
</evidence>
<dbReference type="OrthoDB" id="9837000at2759"/>
<evidence type="ECO:0000256" key="1">
    <source>
        <dbReference type="ARBA" id="ARBA00038142"/>
    </source>
</evidence>
<dbReference type="RefSeq" id="XP_029010112.1">
    <property type="nucleotide sequence ID" value="XM_029154279.3"/>
</dbReference>
<dbReference type="GO" id="GO:0005737">
    <property type="term" value="C:cytoplasm"/>
    <property type="evidence" value="ECO:0007669"/>
    <property type="project" value="TreeGrafter"/>
</dbReference>
<feature type="region of interest" description="Disordered" evidence="2">
    <location>
        <begin position="316"/>
        <end position="349"/>
    </location>
</feature>
<dbReference type="InParanoid" id="A0A6P7MT72"/>
<dbReference type="RefSeq" id="XP_055365556.1">
    <property type="nucleotide sequence ID" value="XM_055509581.1"/>
</dbReference>
<accession>A0A6P7MT72</accession>
<name>A0A6P7MT72_BETSP</name>
<dbReference type="PANTHER" id="PTHR15326:SF7">
    <property type="entry name" value="SPERMATOGENESIS-ASSOCIATED PROTEIN 2-LIKE PROTEIN"/>
    <property type="match status" value="1"/>
</dbReference>
<feature type="domain" description="Spermatogenesis-associated protein 2 PUB-like" evidence="3">
    <location>
        <begin position="86"/>
        <end position="212"/>
    </location>
</feature>
<organism evidence="4 5">
    <name type="scientific">Betta splendens</name>
    <name type="common">Siamese fighting fish</name>
    <dbReference type="NCBI Taxonomy" id="158456"/>
    <lineage>
        <taxon>Eukaryota</taxon>
        <taxon>Metazoa</taxon>
        <taxon>Chordata</taxon>
        <taxon>Craniata</taxon>
        <taxon>Vertebrata</taxon>
        <taxon>Euteleostomi</taxon>
        <taxon>Actinopterygii</taxon>
        <taxon>Neopterygii</taxon>
        <taxon>Teleostei</taxon>
        <taxon>Neoteleostei</taxon>
        <taxon>Acanthomorphata</taxon>
        <taxon>Anabantaria</taxon>
        <taxon>Anabantiformes</taxon>
        <taxon>Anabantoidei</taxon>
        <taxon>Osphronemidae</taxon>
        <taxon>Betta</taxon>
    </lineage>
</organism>
<evidence type="ECO:0000313" key="6">
    <source>
        <dbReference type="RefSeq" id="XP_055365556.1"/>
    </source>
</evidence>
<reference evidence="5 6" key="1">
    <citation type="submission" date="2025-04" db="UniProtKB">
        <authorList>
            <consortium name="RefSeq"/>
        </authorList>
    </citation>
    <scope>IDENTIFICATION</scope>
</reference>
<dbReference type="CTD" id="124044"/>
<gene>
    <name evidence="5 6" type="primary">spata2l</name>
</gene>
<evidence type="ECO:0000313" key="4">
    <source>
        <dbReference type="Proteomes" id="UP000515150"/>
    </source>
</evidence>
<dbReference type="SUPFAM" id="SSF143503">
    <property type="entry name" value="PUG domain-like"/>
    <property type="match status" value="1"/>
</dbReference>
<protein>
    <submittedName>
        <fullName evidence="5 6">Spermatogenesis associated 2-like</fullName>
    </submittedName>
</protein>
<comment type="similarity">
    <text evidence="1">Belongs to the SPATA2 family.</text>
</comment>
<dbReference type="GeneID" id="114857625"/>
<dbReference type="Proteomes" id="UP000515150">
    <property type="component" value="Chromosome 6"/>
</dbReference>
<proteinExistence type="inferred from homology"/>
<dbReference type="InterPro" id="IPR048839">
    <property type="entry name" value="SPATA2_PUB-like"/>
</dbReference>
<sequence>MSNSRPTLGDLEAAYKHSLEKQIVGRGTNLTCSDQELWDQVEALLKEGSTDDTHCLGLDPLRLMEESLAQAAAVSTPSAGRVRGRAGLQGLAKAFEVLEQAALNLYLSPWREEYKVVKMYSGMFTHCIKPVLSMPQIEKVFGLLGYRPGSSRQQQLHLQSSRTSTATPEDLLRLSCAFFLARCECCLLQKVLGSHVGEADWELSVVRERQKGHSVQFALENTIKTLKVQQPVTEPLDADVDVDLYTDVLANGGQKEIGGVDDEGPRSLIWASPLGSPKAVKMHSNEIMSLPSTSASPPTGEHSCISMLNCQLTKTSPVESNIHRSSSVNKRQSKQTCNESKLDGGDQPQLHSLQLEEVELGMKKAEANQLCSCLQNSSYPTMKHCAKCKLTDSKSCAVLGSCHVERRPDVAVDSMAGSGSVSAQNESLRVSDRSAAQIVPSGSTVMSSLVRSDCPKPKPKAITYHECCNLAQLDPRLLCHSCCVFHSESCKEREYCKSHHMVKELGVCECGRLCSRKPLVLCRYCGSEYCRDCWYRTPLECTCGQTFDQSSSV</sequence>
<dbReference type="InterPro" id="IPR036339">
    <property type="entry name" value="PUB-like_dom_sf"/>
</dbReference>
<dbReference type="Pfam" id="PF21388">
    <property type="entry name" value="SPATA2_PUB-like"/>
    <property type="match status" value="1"/>
</dbReference>
<keyword evidence="4" id="KW-1185">Reference proteome</keyword>
<dbReference type="AlphaFoldDB" id="A0A6P7MT72"/>
<dbReference type="Gene3D" id="1.20.58.2190">
    <property type="match status" value="1"/>
</dbReference>
<evidence type="ECO:0000313" key="5">
    <source>
        <dbReference type="RefSeq" id="XP_029010112.1"/>
    </source>
</evidence>
<feature type="compositionally biased region" description="Polar residues" evidence="2">
    <location>
        <begin position="316"/>
        <end position="339"/>
    </location>
</feature>